<dbReference type="AlphaFoldDB" id="A0A9P3GJ61"/>
<organism evidence="2 3">
    <name type="scientific">Phanerochaete sordida</name>
    <dbReference type="NCBI Taxonomy" id="48140"/>
    <lineage>
        <taxon>Eukaryota</taxon>
        <taxon>Fungi</taxon>
        <taxon>Dikarya</taxon>
        <taxon>Basidiomycota</taxon>
        <taxon>Agaricomycotina</taxon>
        <taxon>Agaricomycetes</taxon>
        <taxon>Polyporales</taxon>
        <taxon>Phanerochaetaceae</taxon>
        <taxon>Phanerochaete</taxon>
    </lineage>
</organism>
<sequence length="227" mass="23852">MTMTNSTVRDGLINPTWDIFADNSTLAMFSPLINTAFHNNNSYGAAGSPKVGAMFAPLALSIPNATIMMPASASSILGTSRGSKSNKAIIAGAIVGSIVGVVLIIFTLIYILRKIGEPHGVEQAEISKIHPYEIQSTTSDATDAAAIRLTEKSRREAQHQRTQVLSDAAIAGASTHGPGADPAAESGNLGDLSLGASGGYVRGLRQEVEDLRQVIHRLEPPPTYQST</sequence>
<gene>
    <name evidence="2" type="ORF">PsYK624_114000</name>
</gene>
<dbReference type="OrthoDB" id="2998599at2759"/>
<keyword evidence="1" id="KW-1133">Transmembrane helix</keyword>
<dbReference type="EMBL" id="BPQB01000047">
    <property type="protein sequence ID" value="GJE95219.1"/>
    <property type="molecule type" value="Genomic_DNA"/>
</dbReference>
<keyword evidence="1" id="KW-0812">Transmembrane</keyword>
<comment type="caution">
    <text evidence="2">The sequence shown here is derived from an EMBL/GenBank/DDBJ whole genome shotgun (WGS) entry which is preliminary data.</text>
</comment>
<keyword evidence="3" id="KW-1185">Reference proteome</keyword>
<accession>A0A9P3GJ61</accession>
<evidence type="ECO:0000313" key="2">
    <source>
        <dbReference type="EMBL" id="GJE95219.1"/>
    </source>
</evidence>
<name>A0A9P3GJ61_9APHY</name>
<dbReference type="Proteomes" id="UP000703269">
    <property type="component" value="Unassembled WGS sequence"/>
</dbReference>
<reference evidence="2 3" key="1">
    <citation type="submission" date="2021-08" db="EMBL/GenBank/DDBJ databases">
        <title>Draft Genome Sequence of Phanerochaete sordida strain YK-624.</title>
        <authorList>
            <person name="Mori T."/>
            <person name="Dohra H."/>
            <person name="Suzuki T."/>
            <person name="Kawagishi H."/>
            <person name="Hirai H."/>
        </authorList>
    </citation>
    <scope>NUCLEOTIDE SEQUENCE [LARGE SCALE GENOMIC DNA]</scope>
    <source>
        <strain evidence="2 3">YK-624</strain>
    </source>
</reference>
<protein>
    <submittedName>
        <fullName evidence="2">Uncharacterized protein</fullName>
    </submittedName>
</protein>
<feature type="transmembrane region" description="Helical" evidence="1">
    <location>
        <begin position="89"/>
        <end position="112"/>
    </location>
</feature>
<evidence type="ECO:0000313" key="3">
    <source>
        <dbReference type="Proteomes" id="UP000703269"/>
    </source>
</evidence>
<proteinExistence type="predicted"/>
<evidence type="ECO:0000256" key="1">
    <source>
        <dbReference type="SAM" id="Phobius"/>
    </source>
</evidence>
<keyword evidence="1" id="KW-0472">Membrane</keyword>